<evidence type="ECO:0000313" key="3">
    <source>
        <dbReference type="Proteomes" id="UP000239494"/>
    </source>
</evidence>
<feature type="transmembrane region" description="Helical" evidence="1">
    <location>
        <begin position="65"/>
        <end position="84"/>
    </location>
</feature>
<organism evidence="2 3">
    <name type="scientific">Umezawaea tangerina</name>
    <dbReference type="NCBI Taxonomy" id="84725"/>
    <lineage>
        <taxon>Bacteria</taxon>
        <taxon>Bacillati</taxon>
        <taxon>Actinomycetota</taxon>
        <taxon>Actinomycetes</taxon>
        <taxon>Pseudonocardiales</taxon>
        <taxon>Pseudonocardiaceae</taxon>
        <taxon>Umezawaea</taxon>
    </lineage>
</organism>
<accession>A0A2T0TKJ6</accession>
<comment type="caution">
    <text evidence="2">The sequence shown here is derived from an EMBL/GenBank/DDBJ whole genome shotgun (WGS) entry which is preliminary data.</text>
</comment>
<evidence type="ECO:0008006" key="4">
    <source>
        <dbReference type="Google" id="ProtNLM"/>
    </source>
</evidence>
<dbReference type="Proteomes" id="UP000239494">
    <property type="component" value="Unassembled WGS sequence"/>
</dbReference>
<feature type="transmembrane region" description="Helical" evidence="1">
    <location>
        <begin position="221"/>
        <end position="239"/>
    </location>
</feature>
<keyword evidence="3" id="KW-1185">Reference proteome</keyword>
<dbReference type="InterPro" id="IPR046671">
    <property type="entry name" value="DUF6541"/>
</dbReference>
<feature type="transmembrane region" description="Helical" evidence="1">
    <location>
        <begin position="6"/>
        <end position="30"/>
    </location>
</feature>
<feature type="transmembrane region" description="Helical" evidence="1">
    <location>
        <begin position="322"/>
        <end position="344"/>
    </location>
</feature>
<keyword evidence="1" id="KW-0472">Membrane</keyword>
<keyword evidence="1" id="KW-0812">Transmembrane</keyword>
<dbReference type="AlphaFoldDB" id="A0A2T0TKJ6"/>
<sequence>MPNHAGMLPTVTTIALAVLVLWVPGGLVALATGLRGWSLASVSPLLTYFVAGVAGPWLWKIGIPFTPVTFCVYTLAVAAVFLWLRRFSRGGEPPSPWTRRADAAVALCLLAAFAVGFVVLFRAMGGDLNAIPQDWDAGYHANGIRYIADTGDGSLYGTSRVNWYELPGGLFYPNAYHLVGSLVYTLGGAPVPAVLNATTVLLPGLLALSLAALVRHFGGRAVTAGATALVAVAATSATYDNLWRGPLLPFTVGLAFTPVLATVLDRYLRRPSPDTGAVLAACAVGLLAVHSSTLFGGILFVLPMLVQRWWGTWSTARRDLVALLPPMAVGGLVAVPHLFGALSVSGNIALVDWPSTFPVSQAVGTLLTFQHVTARPQIWLAVALWIGLFAFRRLAALRWVAGPALLFGAIFVLTASFSQPWVAKATSPWWNDQFRLVALATVPLCVVAGHGVAQVHDLLGRRLRVPLVTSAAALGVLVLLSGGLYVRANEVQAHRAYGYTAREDQSYVVTKNEVLAMQELGGLVKPDERVLNDRNDGSLWMYAIAGVHPVAGHYDGSLESPDVFTLQAHFRDYDTDPKVRAAVQHLNVRYVLIGRGFVREYNRRATGLRDLGGADFLAKVYENEDAVVYRLVGPESAAP</sequence>
<feature type="transmembrane region" description="Helical" evidence="1">
    <location>
        <begin position="276"/>
        <end position="302"/>
    </location>
</feature>
<feature type="transmembrane region" description="Helical" evidence="1">
    <location>
        <begin position="465"/>
        <end position="486"/>
    </location>
</feature>
<feature type="transmembrane region" description="Helical" evidence="1">
    <location>
        <begin position="378"/>
        <end position="395"/>
    </location>
</feature>
<protein>
    <recommendedName>
        <fullName evidence="4">4-amino-4-deoxy-L-arabinose transferase-like glycosyltransferase</fullName>
    </recommendedName>
</protein>
<feature type="transmembrane region" description="Helical" evidence="1">
    <location>
        <begin position="245"/>
        <end position="264"/>
    </location>
</feature>
<keyword evidence="1" id="KW-1133">Transmembrane helix</keyword>
<feature type="transmembrane region" description="Helical" evidence="1">
    <location>
        <begin position="193"/>
        <end position="214"/>
    </location>
</feature>
<feature type="transmembrane region" description="Helical" evidence="1">
    <location>
        <begin position="401"/>
        <end position="422"/>
    </location>
</feature>
<gene>
    <name evidence="2" type="ORF">CLV43_101312</name>
</gene>
<dbReference type="Pfam" id="PF20176">
    <property type="entry name" value="DUF6541"/>
    <property type="match status" value="1"/>
</dbReference>
<evidence type="ECO:0000313" key="2">
    <source>
        <dbReference type="EMBL" id="PRY46048.1"/>
    </source>
</evidence>
<name>A0A2T0TKJ6_9PSEU</name>
<feature type="transmembrane region" description="Helical" evidence="1">
    <location>
        <begin position="434"/>
        <end position="453"/>
    </location>
</feature>
<feature type="transmembrane region" description="Helical" evidence="1">
    <location>
        <begin position="37"/>
        <end position="59"/>
    </location>
</feature>
<reference evidence="2 3" key="1">
    <citation type="submission" date="2018-03" db="EMBL/GenBank/DDBJ databases">
        <title>Genomic Encyclopedia of Archaeal and Bacterial Type Strains, Phase II (KMG-II): from individual species to whole genera.</title>
        <authorList>
            <person name="Goeker M."/>
        </authorList>
    </citation>
    <scope>NUCLEOTIDE SEQUENCE [LARGE SCALE GENOMIC DNA]</scope>
    <source>
        <strain evidence="2 3">DSM 44720</strain>
    </source>
</reference>
<feature type="transmembrane region" description="Helical" evidence="1">
    <location>
        <begin position="104"/>
        <end position="124"/>
    </location>
</feature>
<proteinExistence type="predicted"/>
<dbReference type="EMBL" id="PVTF01000001">
    <property type="protein sequence ID" value="PRY46048.1"/>
    <property type="molecule type" value="Genomic_DNA"/>
</dbReference>
<evidence type="ECO:0000256" key="1">
    <source>
        <dbReference type="SAM" id="Phobius"/>
    </source>
</evidence>